<comment type="caution">
    <text evidence="4">The sequence shown here is derived from an EMBL/GenBank/DDBJ whole genome shotgun (WGS) entry which is preliminary data.</text>
</comment>
<dbReference type="PANTHER" id="PTHR11439">
    <property type="entry name" value="GAG-POL-RELATED RETROTRANSPOSON"/>
    <property type="match status" value="1"/>
</dbReference>
<dbReference type="EMBL" id="BKCJ010001560">
    <property type="protein sequence ID" value="GEU42368.1"/>
    <property type="molecule type" value="Genomic_DNA"/>
</dbReference>
<sequence>MSHRGGEIDLNVDAKKCQASCPLPDPSFDNMTTEFSNQFLESKNISLKKTAAQLQKDFSRMETHRVNMELKYQNQALKDEQHGQILNEMINIELEHSVAKLLAENEKLHKENEESTPAKPHHVNTPRSFRNSKKESYGSNDLSQNYYLEKAKKKTQDKNRNLKPREMPYAKIHHTSNACTPKPRSNNQISRNWLASKSYKVTVITLKWIYKVKLDELVGILKNKARLVARGYHQEEGIDFEESFAPVARLEAIRIFLAFAAHMNMVVYQMDVKTAFLNGNLRDEVYVSQPDGFVYTDNPNHVYKLKKALYGLKQAPPAWYDMLSSFLISQDFSKGSVDPTLFIRRQCKELLLVSGSAYRKALTCAFVDVDHASCQDIRRSTSGSMQFLGDRLVSWSSKRQKSAAISSTEAEYIPLFDCCAQVLWMRSQLNDYGLGFNKIPIYCDNKSSIALCCNNVQHSRFSTFFVSAGAPISAGDPNPAVTSVSAGFFVSASSIPAATPIADGIPIPAGDFVPADHISFLLACSILFLLASVGFLHP</sequence>
<gene>
    <name evidence="4" type="ORF">Tci_014346</name>
</gene>
<evidence type="ECO:0000256" key="2">
    <source>
        <dbReference type="SAM" id="Phobius"/>
    </source>
</evidence>
<keyword evidence="2" id="KW-0812">Transmembrane</keyword>
<evidence type="ECO:0000313" key="4">
    <source>
        <dbReference type="EMBL" id="GEU42368.1"/>
    </source>
</evidence>
<protein>
    <submittedName>
        <fullName evidence="4">Retrovirus-related Pol polyprotein from transposon TNT 1-94</fullName>
    </submittedName>
</protein>
<keyword evidence="2" id="KW-0472">Membrane</keyword>
<dbReference type="SUPFAM" id="SSF56672">
    <property type="entry name" value="DNA/RNA polymerases"/>
    <property type="match status" value="1"/>
</dbReference>
<keyword evidence="2" id="KW-1133">Transmembrane helix</keyword>
<proteinExistence type="predicted"/>
<dbReference type="AlphaFoldDB" id="A0A6L2JZ32"/>
<dbReference type="PANTHER" id="PTHR11439:SF509">
    <property type="entry name" value="RNA-DIRECTED DNA POLYMERASE"/>
    <property type="match status" value="1"/>
</dbReference>
<feature type="transmembrane region" description="Helical" evidence="2">
    <location>
        <begin position="518"/>
        <end position="536"/>
    </location>
</feature>
<name>A0A6L2JZ32_TANCI</name>
<evidence type="ECO:0000256" key="1">
    <source>
        <dbReference type="SAM" id="MobiDB-lite"/>
    </source>
</evidence>
<dbReference type="InterPro" id="IPR043502">
    <property type="entry name" value="DNA/RNA_pol_sf"/>
</dbReference>
<feature type="domain" description="Reverse transcriptase Ty1/copia-type" evidence="3">
    <location>
        <begin position="200"/>
        <end position="353"/>
    </location>
</feature>
<feature type="compositionally biased region" description="Polar residues" evidence="1">
    <location>
        <begin position="137"/>
        <end position="146"/>
    </location>
</feature>
<organism evidence="4">
    <name type="scientific">Tanacetum cinerariifolium</name>
    <name type="common">Dalmatian daisy</name>
    <name type="synonym">Chrysanthemum cinerariifolium</name>
    <dbReference type="NCBI Taxonomy" id="118510"/>
    <lineage>
        <taxon>Eukaryota</taxon>
        <taxon>Viridiplantae</taxon>
        <taxon>Streptophyta</taxon>
        <taxon>Embryophyta</taxon>
        <taxon>Tracheophyta</taxon>
        <taxon>Spermatophyta</taxon>
        <taxon>Magnoliopsida</taxon>
        <taxon>eudicotyledons</taxon>
        <taxon>Gunneridae</taxon>
        <taxon>Pentapetalae</taxon>
        <taxon>asterids</taxon>
        <taxon>campanulids</taxon>
        <taxon>Asterales</taxon>
        <taxon>Asteraceae</taxon>
        <taxon>Asteroideae</taxon>
        <taxon>Anthemideae</taxon>
        <taxon>Anthemidinae</taxon>
        <taxon>Tanacetum</taxon>
    </lineage>
</organism>
<reference evidence="4" key="1">
    <citation type="journal article" date="2019" name="Sci. Rep.">
        <title>Draft genome of Tanacetum cinerariifolium, the natural source of mosquito coil.</title>
        <authorList>
            <person name="Yamashiro T."/>
            <person name="Shiraishi A."/>
            <person name="Satake H."/>
            <person name="Nakayama K."/>
        </authorList>
    </citation>
    <scope>NUCLEOTIDE SEQUENCE</scope>
</reference>
<dbReference type="Pfam" id="PF07727">
    <property type="entry name" value="RVT_2"/>
    <property type="match status" value="1"/>
</dbReference>
<feature type="region of interest" description="Disordered" evidence="1">
    <location>
        <begin position="108"/>
        <end position="146"/>
    </location>
</feature>
<evidence type="ECO:0000259" key="3">
    <source>
        <dbReference type="Pfam" id="PF07727"/>
    </source>
</evidence>
<dbReference type="InterPro" id="IPR013103">
    <property type="entry name" value="RVT_2"/>
</dbReference>
<dbReference type="CDD" id="cd09272">
    <property type="entry name" value="RNase_HI_RT_Ty1"/>
    <property type="match status" value="1"/>
</dbReference>
<accession>A0A6L2JZ32</accession>